<proteinExistence type="predicted"/>
<evidence type="ECO:0000313" key="1">
    <source>
        <dbReference type="EMBL" id="ADO67360.1"/>
    </source>
</evidence>
<dbReference type="RefSeq" id="YP_003969959.1">
    <property type="nucleotide sequence ID" value="NC_014637.1"/>
</dbReference>
<dbReference type="GeneID" id="9887729"/>
<reference evidence="1 2" key="1">
    <citation type="journal article" date="2010" name="Proc. Natl. Acad. Sci. U.S.A.">
        <title>Giant virus with a remarkable complement of genes infects marine zooplankton.</title>
        <authorList>
            <person name="Fischer M.G."/>
            <person name="Allen M.J."/>
            <person name="Wilson W.H."/>
            <person name="Suttle C.A."/>
        </authorList>
    </citation>
    <scope>NUCLEOTIDE SEQUENCE [LARGE SCALE GENOMIC DNA]</scope>
    <source>
        <strain evidence="1 2">BV-PW1</strain>
    </source>
</reference>
<keyword evidence="2" id="KW-1185">Reference proteome</keyword>
<dbReference type="EMBL" id="GU244497">
    <property type="protein sequence ID" value="ADO67360.1"/>
    <property type="molecule type" value="Genomic_DNA"/>
</dbReference>
<accession>E3T597</accession>
<dbReference type="Proteomes" id="UP000029781">
    <property type="component" value="Segment"/>
</dbReference>
<sequence>MLNDVNKNSNIQNIFRPDNSNYKLTEKSVLLNVDSSWREKQPKNILQGLNIMVTNLILVKDSNILKINFNNTNLIKSGDKIIIKNIKARSEIISQALYFIQNYEYALINIPNHGFTIDFNKYYSPNKIEISTIDYDDAKISNIPINSLITKHQIYLIEQLNLPQEFIDNIDITYDELKTNFIAIKLLFPYISYNIYDVIPNLTEINFTEIAGIPTGYFNADFPVSFNQRQGNYLVNTNSSKWIEVILPFKSYKDNIIRGNILIDKIISEYEGYPEISNYTLKLPKHLTNISKIELVSTEIPSNFNNISSSNNLLYWQNLDDGKTIYNVKVPEGNYSIHSLIQKLTELINSTPRKTNTTIIPNNFFEITVNTSSQEIIFKSFREDYLSNAISIDKIIVEGKERNVLEIIHNDNNVDVGDIITISNSTAISYIPAEIINRKHQVINVNKTNNSYQVILPTFNQTEIRGSIGNDNVGLDIRSAYTSSGAGGEEIKIITKSFSRLLFNKSNTLGTILGFRDVELPNAITEFKSELSNKDNYANEDGFNLNVVGNSRNDNRLFNFTSDVRYLLLYINDYEEIITNTNASNCFAKIQVDNKNSYKLEGNNLNYMINTFVSYPIIFTKPIPNLSQLQIKLTYPDGSLVNFGNIEHSFTLKITENIFINNPI</sequence>
<name>E3T597_CROVB</name>
<protein>
    <submittedName>
        <fullName evidence="1">Uncharacterized protein</fullName>
    </submittedName>
</protein>
<evidence type="ECO:0000313" key="2">
    <source>
        <dbReference type="Proteomes" id="UP000029781"/>
    </source>
</evidence>
<gene>
    <name evidence="1" type="ORF">crov326</name>
</gene>
<organism evidence="1 2">
    <name type="scientific">Cafeteria roenbergensis virus (strain BV-PW1)</name>
    <name type="common">CroV</name>
    <dbReference type="NCBI Taxonomy" id="693272"/>
    <lineage>
        <taxon>Viruses</taxon>
        <taxon>Varidnaviria</taxon>
        <taxon>Bamfordvirae</taxon>
        <taxon>Nucleocytoviricota</taxon>
        <taxon>Megaviricetes</taxon>
        <taxon>Imitervirales</taxon>
        <taxon>Mimiviridae</taxon>
        <taxon>Aliimimivirinae</taxon>
        <taxon>Rheavirus</taxon>
        <taxon>Rheavirus sinusmexicani</taxon>
    </lineage>
</organism>
<organismHost>
    <name type="scientific">Cafeteria roenbergensis</name>
    <name type="common">Marine flagellate</name>
    <dbReference type="NCBI Taxonomy" id="33653"/>
</organismHost>
<dbReference type="KEGG" id="vg:9887729"/>